<gene>
    <name evidence="5" type="ORF">PAC_03039</name>
</gene>
<dbReference type="GO" id="GO:0005524">
    <property type="term" value="F:ATP binding"/>
    <property type="evidence" value="ECO:0007669"/>
    <property type="project" value="UniProtKB-KW"/>
</dbReference>
<evidence type="ECO:0008006" key="7">
    <source>
        <dbReference type="Google" id="ProtNLM"/>
    </source>
</evidence>
<dbReference type="PANTHER" id="PTHR45832">
    <property type="entry name" value="SERINE/THREONINE-PROTEIN KINASE SAMKA-RELATED-RELATED"/>
    <property type="match status" value="1"/>
</dbReference>
<feature type="region of interest" description="Disordered" evidence="4">
    <location>
        <begin position="1"/>
        <end position="25"/>
    </location>
</feature>
<dbReference type="InterPro" id="IPR051931">
    <property type="entry name" value="PAK3-like"/>
</dbReference>
<dbReference type="STRING" id="576137.A0A1L7WK63"/>
<dbReference type="SUPFAM" id="SSF56112">
    <property type="entry name" value="Protein kinase-like (PK-like)"/>
    <property type="match status" value="1"/>
</dbReference>
<evidence type="ECO:0000256" key="1">
    <source>
        <dbReference type="ARBA" id="ARBA00008874"/>
    </source>
</evidence>
<name>A0A1L7WK63_9HELO</name>
<proteinExistence type="inferred from homology"/>
<evidence type="ECO:0000256" key="4">
    <source>
        <dbReference type="SAM" id="MobiDB-lite"/>
    </source>
</evidence>
<evidence type="ECO:0000313" key="6">
    <source>
        <dbReference type="Proteomes" id="UP000184330"/>
    </source>
</evidence>
<dbReference type="Gene3D" id="1.10.510.10">
    <property type="entry name" value="Transferase(Phosphotransferase) domain 1"/>
    <property type="match status" value="1"/>
</dbReference>
<protein>
    <recommendedName>
        <fullName evidence="7">Protein kinase domain-containing protein</fullName>
    </recommendedName>
</protein>
<sequence length="319" mass="35612">MSEKAKQAAAEPPRPNQFTVPSPGISIKTKRQEVRQEMSQTLSPYGAILQTGSSSYGGQGSGAFEYHFGASLAPFPKRFSSFDHSACALSPFSNPVYHWGYLSWGMKGTEKNGGPQLALSVESSKTHTEHRAHEPALLSTLTLNIPYWNAPEDVKQKEYGSKVDDWFSGIMAMEMIKSKPPYLNEELLKALYLIATNGTHHLGFKTGRLQPLRQHPSRSAFRSWWWDCTMGYNTPKSHIPAPLEIRQGAEGFLTCRQMTETLCMRRLDQYLLVRPFTVAILVMFSGGDEGRSVQRVASSTDFQKAKKVRKDGGQSSGNW</sequence>
<dbReference type="AlphaFoldDB" id="A0A1L7WK63"/>
<dbReference type="PANTHER" id="PTHR45832:SF22">
    <property type="entry name" value="SERINE_THREONINE-PROTEIN KINASE SAMKA-RELATED"/>
    <property type="match status" value="1"/>
</dbReference>
<reference evidence="5" key="1">
    <citation type="submission" date="2016-03" db="EMBL/GenBank/DDBJ databases">
        <authorList>
            <person name="Ploux O."/>
        </authorList>
    </citation>
    <scope>NUCLEOTIDE SEQUENCE [LARGE SCALE GENOMIC DNA]</scope>
    <source>
        <strain evidence="5">UAMH 11012</strain>
    </source>
</reference>
<keyword evidence="2" id="KW-0547">Nucleotide-binding</keyword>
<evidence type="ECO:0000256" key="3">
    <source>
        <dbReference type="ARBA" id="ARBA00022840"/>
    </source>
</evidence>
<dbReference type="OrthoDB" id="2278877at2759"/>
<keyword evidence="6" id="KW-1185">Reference proteome</keyword>
<accession>A0A1L7WK63</accession>
<evidence type="ECO:0000313" key="5">
    <source>
        <dbReference type="EMBL" id="CZR53161.1"/>
    </source>
</evidence>
<dbReference type="InterPro" id="IPR011009">
    <property type="entry name" value="Kinase-like_dom_sf"/>
</dbReference>
<comment type="similarity">
    <text evidence="1">Belongs to the protein kinase superfamily. STE Ser/Thr protein kinase family. STE20 subfamily.</text>
</comment>
<keyword evidence="3" id="KW-0067">ATP-binding</keyword>
<dbReference type="EMBL" id="FJOG01000003">
    <property type="protein sequence ID" value="CZR53161.1"/>
    <property type="molecule type" value="Genomic_DNA"/>
</dbReference>
<evidence type="ECO:0000256" key="2">
    <source>
        <dbReference type="ARBA" id="ARBA00022741"/>
    </source>
</evidence>
<dbReference type="Proteomes" id="UP000184330">
    <property type="component" value="Unassembled WGS sequence"/>
</dbReference>
<organism evidence="5 6">
    <name type="scientific">Phialocephala subalpina</name>
    <dbReference type="NCBI Taxonomy" id="576137"/>
    <lineage>
        <taxon>Eukaryota</taxon>
        <taxon>Fungi</taxon>
        <taxon>Dikarya</taxon>
        <taxon>Ascomycota</taxon>
        <taxon>Pezizomycotina</taxon>
        <taxon>Leotiomycetes</taxon>
        <taxon>Helotiales</taxon>
        <taxon>Mollisiaceae</taxon>
        <taxon>Phialocephala</taxon>
        <taxon>Phialocephala fortinii species complex</taxon>
    </lineage>
</organism>